<dbReference type="EMBL" id="SMKX01000014">
    <property type="protein sequence ID" value="TDD61513.1"/>
    <property type="molecule type" value="Genomic_DNA"/>
</dbReference>
<evidence type="ECO:0000313" key="2">
    <source>
        <dbReference type="Proteomes" id="UP000295124"/>
    </source>
</evidence>
<dbReference type="Proteomes" id="UP000295124">
    <property type="component" value="Unassembled WGS sequence"/>
</dbReference>
<comment type="caution">
    <text evidence="1">The sequence shown here is derived from an EMBL/GenBank/DDBJ whole genome shotgun (WGS) entry which is preliminary data.</text>
</comment>
<sequence length="67" mass="7103">MVYIATAAAGAGFNTGVIDAEAHGLGIDQTIELVNQLAPRWVRFNLLAPTYEVSAPSAPHRSQPLTI</sequence>
<proteinExistence type="predicted"/>
<reference evidence="1 2" key="1">
    <citation type="submission" date="2019-03" db="EMBL/GenBank/DDBJ databases">
        <title>Draft genome sequences of novel Actinobacteria.</title>
        <authorList>
            <person name="Sahin N."/>
            <person name="Ay H."/>
            <person name="Saygin H."/>
        </authorList>
    </citation>
    <scope>NUCLEOTIDE SEQUENCE [LARGE SCALE GENOMIC DNA]</scope>
    <source>
        <strain evidence="1 2">JCM 13523</strain>
    </source>
</reference>
<evidence type="ECO:0000313" key="1">
    <source>
        <dbReference type="EMBL" id="TDD61513.1"/>
    </source>
</evidence>
<name>A0A4R4ZRB4_9ACTN</name>
<keyword evidence="2" id="KW-1185">Reference proteome</keyword>
<gene>
    <name evidence="1" type="ORF">E1263_07375</name>
</gene>
<dbReference type="OrthoDB" id="5298546at2"/>
<protein>
    <submittedName>
        <fullName evidence="1">Uncharacterized protein</fullName>
    </submittedName>
</protein>
<dbReference type="AlphaFoldDB" id="A0A4R4ZRB4"/>
<organism evidence="1 2">
    <name type="scientific">Kribbella antibiotica</name>
    <dbReference type="NCBI Taxonomy" id="190195"/>
    <lineage>
        <taxon>Bacteria</taxon>
        <taxon>Bacillati</taxon>
        <taxon>Actinomycetota</taxon>
        <taxon>Actinomycetes</taxon>
        <taxon>Propionibacteriales</taxon>
        <taxon>Kribbellaceae</taxon>
        <taxon>Kribbella</taxon>
    </lineage>
</organism>
<dbReference type="RefSeq" id="WP_132166413.1">
    <property type="nucleotide sequence ID" value="NZ_SMKX01000014.1"/>
</dbReference>
<accession>A0A4R4ZRB4</accession>